<dbReference type="InterPro" id="IPR001279">
    <property type="entry name" value="Metallo-B-lactamas"/>
</dbReference>
<reference evidence="2" key="1">
    <citation type="journal article" date="2020" name="Fungal Divers.">
        <title>Resolving the Mortierellaceae phylogeny through synthesis of multi-gene phylogenetics and phylogenomics.</title>
        <authorList>
            <person name="Vandepol N."/>
            <person name="Liber J."/>
            <person name="Desiro A."/>
            <person name="Na H."/>
            <person name="Kennedy M."/>
            <person name="Barry K."/>
            <person name="Grigoriev I.V."/>
            <person name="Miller A.N."/>
            <person name="O'Donnell K."/>
            <person name="Stajich J.E."/>
            <person name="Bonito G."/>
        </authorList>
    </citation>
    <scope>NUCLEOTIDE SEQUENCE</scope>
    <source>
        <strain evidence="2">NVP1</strain>
    </source>
</reference>
<organism evidence="2 3">
    <name type="scientific">Podila minutissima</name>
    <dbReference type="NCBI Taxonomy" id="64525"/>
    <lineage>
        <taxon>Eukaryota</taxon>
        <taxon>Fungi</taxon>
        <taxon>Fungi incertae sedis</taxon>
        <taxon>Mucoromycota</taxon>
        <taxon>Mortierellomycotina</taxon>
        <taxon>Mortierellomycetes</taxon>
        <taxon>Mortierellales</taxon>
        <taxon>Mortierellaceae</taxon>
        <taxon>Podila</taxon>
    </lineage>
</organism>
<evidence type="ECO:0000259" key="1">
    <source>
        <dbReference type="SMART" id="SM00849"/>
    </source>
</evidence>
<keyword evidence="3" id="KW-1185">Reference proteome</keyword>
<protein>
    <recommendedName>
        <fullName evidence="1">Metallo-beta-lactamase domain-containing protein</fullName>
    </recommendedName>
</protein>
<feature type="domain" description="Metallo-beta-lactamase" evidence="1">
    <location>
        <begin position="42"/>
        <end position="227"/>
    </location>
</feature>
<dbReference type="EMBL" id="JAAAUY010000024">
    <property type="protein sequence ID" value="KAF9337524.1"/>
    <property type="molecule type" value="Genomic_DNA"/>
</dbReference>
<proteinExistence type="predicted"/>
<sequence>MAPAAFSRPEDLNRFVEVREGLHLHCCTTVWNTEWGYIARLPVSAFLVRHKTKPHDWALIDTCAPNEFSILMNAIHEFLTHAQDRIRYICITHAHYDHTGGVRALLDRYPDSKVVIHVEEKPFACDGHYLHKANVRVPYDRTITLRDGDQWEFEDVLEFVETSGHTPGSTSFIHLSSKSVMVGNAVMNYLNVSGPTPASTWHWGDAMKAIDKILSLEDRVEIVFPAHDVGQSGVHITRVRDFRRPS</sequence>
<gene>
    <name evidence="2" type="ORF">BG006_004350</name>
</gene>
<dbReference type="Proteomes" id="UP000696485">
    <property type="component" value="Unassembled WGS sequence"/>
</dbReference>
<evidence type="ECO:0000313" key="2">
    <source>
        <dbReference type="EMBL" id="KAF9337524.1"/>
    </source>
</evidence>
<dbReference type="PANTHER" id="PTHR42951:SF4">
    <property type="entry name" value="ACYL-COENZYME A THIOESTERASE MBLAC2"/>
    <property type="match status" value="1"/>
</dbReference>
<dbReference type="PANTHER" id="PTHR42951">
    <property type="entry name" value="METALLO-BETA-LACTAMASE DOMAIN-CONTAINING"/>
    <property type="match status" value="1"/>
</dbReference>
<dbReference type="InterPro" id="IPR050855">
    <property type="entry name" value="NDM-1-like"/>
</dbReference>
<dbReference type="SUPFAM" id="SSF56281">
    <property type="entry name" value="Metallo-hydrolase/oxidoreductase"/>
    <property type="match status" value="1"/>
</dbReference>
<dbReference type="Pfam" id="PF00753">
    <property type="entry name" value="Lactamase_B"/>
    <property type="match status" value="1"/>
</dbReference>
<dbReference type="AlphaFoldDB" id="A0A9P5VQW9"/>
<comment type="caution">
    <text evidence="2">The sequence shown here is derived from an EMBL/GenBank/DDBJ whole genome shotgun (WGS) entry which is preliminary data.</text>
</comment>
<name>A0A9P5VQW9_9FUNG</name>
<accession>A0A9P5VQW9</accession>
<dbReference type="SMART" id="SM00849">
    <property type="entry name" value="Lactamase_B"/>
    <property type="match status" value="1"/>
</dbReference>
<dbReference type="InterPro" id="IPR036866">
    <property type="entry name" value="RibonucZ/Hydroxyglut_hydro"/>
</dbReference>
<evidence type="ECO:0000313" key="3">
    <source>
        <dbReference type="Proteomes" id="UP000696485"/>
    </source>
</evidence>
<dbReference type="Gene3D" id="3.60.15.10">
    <property type="entry name" value="Ribonuclease Z/Hydroxyacylglutathione hydrolase-like"/>
    <property type="match status" value="1"/>
</dbReference>